<evidence type="ECO:0000259" key="10">
    <source>
        <dbReference type="PROSITE" id="PS50255"/>
    </source>
</evidence>
<evidence type="ECO:0000256" key="5">
    <source>
        <dbReference type="ARBA" id="ARBA00023004"/>
    </source>
</evidence>
<feature type="region of interest" description="Disordered" evidence="9">
    <location>
        <begin position="1"/>
        <end position="20"/>
    </location>
</feature>
<feature type="domain" description="Cytochrome b5 heme-binding" evidence="10">
    <location>
        <begin position="150"/>
        <end position="226"/>
    </location>
</feature>
<dbReference type="FunFam" id="3.10.120.10:FF:000002">
    <property type="entry name" value="Cytochrome b5 type B"/>
    <property type="match status" value="1"/>
</dbReference>
<evidence type="ECO:0000313" key="12">
    <source>
        <dbReference type="WBParaSite" id="ALUE_0000792701-mRNA-1"/>
    </source>
</evidence>
<dbReference type="GO" id="GO:0020037">
    <property type="term" value="F:heme binding"/>
    <property type="evidence" value="ECO:0007669"/>
    <property type="project" value="UniProtKB-UniRule"/>
</dbReference>
<dbReference type="Gene3D" id="3.10.120.10">
    <property type="entry name" value="Cytochrome b5-like heme/steroid binding domain"/>
    <property type="match status" value="1"/>
</dbReference>
<accession>A0A0M3HXA8</accession>
<proteinExistence type="inferred from homology"/>
<dbReference type="GO" id="GO:0016020">
    <property type="term" value="C:membrane"/>
    <property type="evidence" value="ECO:0007669"/>
    <property type="project" value="UniProtKB-SubCell"/>
</dbReference>
<dbReference type="PANTHER" id="PTHR19359">
    <property type="entry name" value="CYTOCHROME B5"/>
    <property type="match status" value="1"/>
</dbReference>
<comment type="similarity">
    <text evidence="7 8">Belongs to the cytochrome b5 family.</text>
</comment>
<dbReference type="InterPro" id="IPR050668">
    <property type="entry name" value="Cytochrome_b5"/>
</dbReference>
<keyword evidence="6 8" id="KW-0472">Membrane</keyword>
<evidence type="ECO:0000256" key="9">
    <source>
        <dbReference type="SAM" id="MobiDB-lite"/>
    </source>
</evidence>
<evidence type="ECO:0000256" key="1">
    <source>
        <dbReference type="ARBA" id="ARBA00004370"/>
    </source>
</evidence>
<dbReference type="InterPro" id="IPR001199">
    <property type="entry name" value="Cyt_B5-like_heme/steroid-bd"/>
</dbReference>
<keyword evidence="2 8" id="KW-0349">Heme</keyword>
<keyword evidence="3 8" id="KW-0812">Transmembrane</keyword>
<dbReference type="WBParaSite" id="ALUE_0000792701-mRNA-1">
    <property type="protein sequence ID" value="ALUE_0000792701-mRNA-1"/>
    <property type="gene ID" value="ALUE_0000792701"/>
</dbReference>
<evidence type="ECO:0000256" key="2">
    <source>
        <dbReference type="ARBA" id="ARBA00022617"/>
    </source>
</evidence>
<dbReference type="PROSITE" id="PS00191">
    <property type="entry name" value="CYTOCHROME_B5_1"/>
    <property type="match status" value="1"/>
</dbReference>
<comment type="subcellular location">
    <subcellularLocation>
        <location evidence="1">Membrane</location>
    </subcellularLocation>
</comment>
<feature type="transmembrane region" description="Helical" evidence="8">
    <location>
        <begin position="249"/>
        <end position="269"/>
    </location>
</feature>
<dbReference type="PROSITE" id="PS50255">
    <property type="entry name" value="CYTOCHROME_B5_2"/>
    <property type="match status" value="1"/>
</dbReference>
<dbReference type="SUPFAM" id="SSF55856">
    <property type="entry name" value="Cytochrome b5-like heme/steroid binding domain"/>
    <property type="match status" value="1"/>
</dbReference>
<evidence type="ECO:0000256" key="7">
    <source>
        <dbReference type="ARBA" id="ARBA00038168"/>
    </source>
</evidence>
<name>A0A0M3HXA8_ASCLU</name>
<feature type="compositionally biased region" description="Basic and acidic residues" evidence="9">
    <location>
        <begin position="1"/>
        <end position="11"/>
    </location>
</feature>
<dbReference type="GO" id="GO:0046872">
    <property type="term" value="F:metal ion binding"/>
    <property type="evidence" value="ECO:0007669"/>
    <property type="project" value="UniProtKB-UniRule"/>
</dbReference>
<dbReference type="SMART" id="SM01117">
    <property type="entry name" value="Cyt-b5"/>
    <property type="match status" value="1"/>
</dbReference>
<evidence type="ECO:0000256" key="3">
    <source>
        <dbReference type="ARBA" id="ARBA00022692"/>
    </source>
</evidence>
<dbReference type="Pfam" id="PF00173">
    <property type="entry name" value="Cyt-b5"/>
    <property type="match status" value="1"/>
</dbReference>
<organism evidence="11 12">
    <name type="scientific">Ascaris lumbricoides</name>
    <name type="common">Giant roundworm</name>
    <dbReference type="NCBI Taxonomy" id="6252"/>
    <lineage>
        <taxon>Eukaryota</taxon>
        <taxon>Metazoa</taxon>
        <taxon>Ecdysozoa</taxon>
        <taxon>Nematoda</taxon>
        <taxon>Chromadorea</taxon>
        <taxon>Rhabditida</taxon>
        <taxon>Spirurina</taxon>
        <taxon>Ascaridomorpha</taxon>
        <taxon>Ascaridoidea</taxon>
        <taxon>Ascarididae</taxon>
        <taxon>Ascaris</taxon>
    </lineage>
</organism>
<evidence type="ECO:0000256" key="4">
    <source>
        <dbReference type="ARBA" id="ARBA00022723"/>
    </source>
</evidence>
<reference evidence="12" key="1">
    <citation type="submission" date="2017-02" db="UniProtKB">
        <authorList>
            <consortium name="WormBaseParasite"/>
        </authorList>
    </citation>
    <scope>IDENTIFICATION</scope>
</reference>
<evidence type="ECO:0000256" key="6">
    <source>
        <dbReference type="ARBA" id="ARBA00023136"/>
    </source>
</evidence>
<keyword evidence="8" id="KW-1133">Transmembrane helix</keyword>
<keyword evidence="11" id="KW-1185">Reference proteome</keyword>
<sequence>MEQRDGPETRLRGAMAGTEGHGALEKSCKVAESHAATEDQEVALNICFLQFLLDTWNGSCDADELVELLEVLQLDLLRDLFSRDREVLRRERDLDLPRAVYSHSKVVKWPSSFGSICKVIGIKIAILDDRRFLNWCCLQKMGKSSKEVGNREITVDEVAKHNTATSLWIIYNDKVLDLTEFLNEHPGGDQVLLEVAGQDGTSRFRDIQHSTDAIEMTEQYVIGTVKKEASSGKETSVGISCYEKYRNCLYANIVVAMLAIGIVATYKYFRG</sequence>
<dbReference type="InterPro" id="IPR036400">
    <property type="entry name" value="Cyt_B5-like_heme/steroid_sf"/>
</dbReference>
<dbReference type="Proteomes" id="UP000036681">
    <property type="component" value="Unplaced"/>
</dbReference>
<dbReference type="AlphaFoldDB" id="A0A0M3HXA8"/>
<evidence type="ECO:0000313" key="11">
    <source>
        <dbReference type="Proteomes" id="UP000036681"/>
    </source>
</evidence>
<keyword evidence="4 8" id="KW-0479">Metal-binding</keyword>
<dbReference type="PRINTS" id="PR00363">
    <property type="entry name" value="CYTOCHROMEB5"/>
</dbReference>
<keyword evidence="5 8" id="KW-0408">Iron</keyword>
<protein>
    <submittedName>
        <fullName evidence="12">Cytochrome b5 heme-binding domain-containing protein</fullName>
    </submittedName>
</protein>
<evidence type="ECO:0000256" key="8">
    <source>
        <dbReference type="RuleBase" id="RU362121"/>
    </source>
</evidence>
<dbReference type="InterPro" id="IPR018506">
    <property type="entry name" value="Cyt_B5_heme-BS"/>
</dbReference>